<evidence type="ECO:0000256" key="7">
    <source>
        <dbReference type="ARBA" id="ARBA00023004"/>
    </source>
</evidence>
<evidence type="ECO:0000256" key="9">
    <source>
        <dbReference type="SAM" id="SignalP"/>
    </source>
</evidence>
<feature type="signal peptide" evidence="9">
    <location>
        <begin position="1"/>
        <end position="22"/>
    </location>
</feature>
<evidence type="ECO:0000256" key="4">
    <source>
        <dbReference type="ARBA" id="ARBA00022723"/>
    </source>
</evidence>
<keyword evidence="7 8" id="KW-0408">Iron</keyword>
<dbReference type="InterPro" id="IPR009056">
    <property type="entry name" value="Cyt_c-like_dom"/>
</dbReference>
<evidence type="ECO:0000256" key="1">
    <source>
        <dbReference type="ARBA" id="ARBA00001931"/>
    </source>
</evidence>
<dbReference type="Gene3D" id="1.10.760.10">
    <property type="entry name" value="Cytochrome c-like domain"/>
    <property type="match status" value="1"/>
</dbReference>
<comment type="cofactor">
    <cofactor evidence="1">
        <name>pyrroloquinoline quinone</name>
        <dbReference type="ChEBI" id="CHEBI:58442"/>
    </cofactor>
</comment>
<evidence type="ECO:0000313" key="12">
    <source>
        <dbReference type="Proteomes" id="UP000228987"/>
    </source>
</evidence>
<comment type="similarity">
    <text evidence="2">Belongs to the bacterial PQQ dehydrogenase family.</text>
</comment>
<evidence type="ECO:0000259" key="10">
    <source>
        <dbReference type="PROSITE" id="PS51007"/>
    </source>
</evidence>
<evidence type="ECO:0000256" key="3">
    <source>
        <dbReference type="ARBA" id="ARBA00022617"/>
    </source>
</evidence>
<dbReference type="Pfam" id="PF13442">
    <property type="entry name" value="Cytochrome_CBB3"/>
    <property type="match status" value="1"/>
</dbReference>
<accession>A0A2A5CC02</accession>
<dbReference type="GO" id="GO:0020037">
    <property type="term" value="F:heme binding"/>
    <property type="evidence" value="ECO:0007669"/>
    <property type="project" value="InterPro"/>
</dbReference>
<dbReference type="AlphaFoldDB" id="A0A2A5CC02"/>
<dbReference type="GO" id="GO:0009055">
    <property type="term" value="F:electron transfer activity"/>
    <property type="evidence" value="ECO:0007669"/>
    <property type="project" value="InterPro"/>
</dbReference>
<dbReference type="Pfam" id="PF01011">
    <property type="entry name" value="PQQ"/>
    <property type="match status" value="1"/>
</dbReference>
<feature type="chain" id="PRO_5012607803" evidence="9">
    <location>
        <begin position="23"/>
        <end position="669"/>
    </location>
</feature>
<dbReference type="GO" id="GO:0046872">
    <property type="term" value="F:metal ion binding"/>
    <property type="evidence" value="ECO:0007669"/>
    <property type="project" value="UniProtKB-KW"/>
</dbReference>
<name>A0A2A5CC02_9GAMM</name>
<dbReference type="PROSITE" id="PS51007">
    <property type="entry name" value="CYTC"/>
    <property type="match status" value="1"/>
</dbReference>
<sequence length="669" mass="72288">MVAKKQLLSIVLGLLVSTCLSAQEPIAELETYTAEQAERGRGLYATHCSACHGAALEGGLAATLTGTTFKVIWSRPTVSVDDLHFIISTTMPVFQGGSLSEAEYLDILAYILQGNDVPAGEEALRLDRQYLAAIKMASDEEVSSLAAPEFIAGEEGLTPSGTGPSNEELLQASPDGSNWLHYTRDYQGTRYSPLSEINTSNASKLNVQCIFQVGVEGPFQTGPLVYEGIMYINGVHATLAIDPVSCKTLWRYEWEPLDRESWSRNRGVAIQDGYVIRGTADGYLIALDAADGKLLWARQVANPWVGETFTMPPMIFEDKILIGPAGSENAISGWVGAFSLMDGEPIWRFNTVPGATRAGGETWGNPEGILLGGGAVWTPFTLDAERRELFVAVTNPAPDLPAFLRPGANLYTNSVVVLDVDTGELQWHDQIVPADDHDWDLTQVSPLFSARIAGKDRDVVTTVGKDGLLHVIDRRTHERLYEVEVTTRENVDAPVTPEGVYACPGLLGGVQWNGPALHQGAGVLVTPAVDYCSTYYADEEVRYVEGQGYLGGHRDFLDDWSGWLTATDISDGSIRWKYQSERPMVAAVTTTGGGLVLAGELTGSFIALDVESGEVLYRFQTGGPMAGGISTYEVDGKQYIAVASGDPLIRWVKDGHNGSATILIFALPN</sequence>
<dbReference type="InterPro" id="IPR002372">
    <property type="entry name" value="PQQ_rpt_dom"/>
</dbReference>
<keyword evidence="3 8" id="KW-0349">Heme</keyword>
<dbReference type="GO" id="GO:0016491">
    <property type="term" value="F:oxidoreductase activity"/>
    <property type="evidence" value="ECO:0007669"/>
    <property type="project" value="UniProtKB-KW"/>
</dbReference>
<protein>
    <submittedName>
        <fullName evidence="11">Pyrrolo-quinoline quinone</fullName>
    </submittedName>
</protein>
<evidence type="ECO:0000313" key="11">
    <source>
        <dbReference type="EMBL" id="PCJ41075.1"/>
    </source>
</evidence>
<dbReference type="Proteomes" id="UP000228987">
    <property type="component" value="Unassembled WGS sequence"/>
</dbReference>
<dbReference type="SUPFAM" id="SSF50998">
    <property type="entry name" value="Quinoprotein alcohol dehydrogenase-like"/>
    <property type="match status" value="1"/>
</dbReference>
<organism evidence="11 12">
    <name type="scientific">SAR86 cluster bacterium</name>
    <dbReference type="NCBI Taxonomy" id="2030880"/>
    <lineage>
        <taxon>Bacteria</taxon>
        <taxon>Pseudomonadati</taxon>
        <taxon>Pseudomonadota</taxon>
        <taxon>Gammaproteobacteria</taxon>
        <taxon>SAR86 cluster</taxon>
    </lineage>
</organism>
<dbReference type="InterPro" id="IPR011047">
    <property type="entry name" value="Quinoprotein_ADH-like_sf"/>
</dbReference>
<dbReference type="PANTHER" id="PTHR32303">
    <property type="entry name" value="QUINOPROTEIN ALCOHOL DEHYDROGENASE (CYTOCHROME C)"/>
    <property type="match status" value="1"/>
</dbReference>
<comment type="caution">
    <text evidence="11">The sequence shown here is derived from an EMBL/GenBank/DDBJ whole genome shotgun (WGS) entry which is preliminary data.</text>
</comment>
<feature type="domain" description="Cytochrome c" evidence="10">
    <location>
        <begin position="35"/>
        <end position="115"/>
    </location>
</feature>
<dbReference type="SUPFAM" id="SSF46626">
    <property type="entry name" value="Cytochrome c"/>
    <property type="match status" value="1"/>
</dbReference>
<evidence type="ECO:0000256" key="8">
    <source>
        <dbReference type="PROSITE-ProRule" id="PRU00433"/>
    </source>
</evidence>
<evidence type="ECO:0000256" key="2">
    <source>
        <dbReference type="ARBA" id="ARBA00008156"/>
    </source>
</evidence>
<keyword evidence="5 9" id="KW-0732">Signal</keyword>
<evidence type="ECO:0000256" key="5">
    <source>
        <dbReference type="ARBA" id="ARBA00022729"/>
    </source>
</evidence>
<dbReference type="PANTHER" id="PTHR32303:SF10">
    <property type="entry name" value="OUTER MEMBRANE PROTEIN ASSEMBLY FACTOR BAMB"/>
    <property type="match status" value="1"/>
</dbReference>
<evidence type="ECO:0000256" key="6">
    <source>
        <dbReference type="ARBA" id="ARBA00023002"/>
    </source>
</evidence>
<dbReference type="InterPro" id="IPR036909">
    <property type="entry name" value="Cyt_c-like_dom_sf"/>
</dbReference>
<gene>
    <name evidence="11" type="ORF">COA71_08485</name>
</gene>
<dbReference type="InterPro" id="IPR018391">
    <property type="entry name" value="PQQ_b-propeller_rpt"/>
</dbReference>
<dbReference type="SMART" id="SM00564">
    <property type="entry name" value="PQQ"/>
    <property type="match status" value="3"/>
</dbReference>
<reference evidence="12" key="1">
    <citation type="submission" date="2017-08" db="EMBL/GenBank/DDBJ databases">
        <title>A dynamic microbial community with high functional redundancy inhabits the cold, oxic subseafloor aquifer.</title>
        <authorList>
            <person name="Tully B.J."/>
            <person name="Wheat C.G."/>
            <person name="Glazer B.T."/>
            <person name="Huber J.A."/>
        </authorList>
    </citation>
    <scope>NUCLEOTIDE SEQUENCE [LARGE SCALE GENOMIC DNA]</scope>
</reference>
<dbReference type="Gene3D" id="2.140.10.10">
    <property type="entry name" value="Quinoprotein alcohol dehydrogenase-like superfamily"/>
    <property type="match status" value="1"/>
</dbReference>
<dbReference type="EMBL" id="NVWI01000006">
    <property type="protein sequence ID" value="PCJ41075.1"/>
    <property type="molecule type" value="Genomic_DNA"/>
</dbReference>
<keyword evidence="4 8" id="KW-0479">Metal-binding</keyword>
<keyword evidence="6" id="KW-0560">Oxidoreductase</keyword>
<dbReference type="Pfam" id="PF13360">
    <property type="entry name" value="PQQ_2"/>
    <property type="match status" value="1"/>
</dbReference>
<proteinExistence type="inferred from homology"/>